<keyword evidence="3" id="KW-1185">Reference proteome</keyword>
<dbReference type="AlphaFoldDB" id="A0A1C7MKG2"/>
<gene>
    <name evidence="2" type="ORF">A0H81_03869</name>
</gene>
<evidence type="ECO:0000313" key="3">
    <source>
        <dbReference type="Proteomes" id="UP000092993"/>
    </source>
</evidence>
<dbReference type="EMBL" id="LUGG01000003">
    <property type="protein sequence ID" value="OBZ77157.1"/>
    <property type="molecule type" value="Genomic_DNA"/>
</dbReference>
<proteinExistence type="predicted"/>
<feature type="region of interest" description="Disordered" evidence="1">
    <location>
        <begin position="1"/>
        <end position="36"/>
    </location>
</feature>
<dbReference type="Proteomes" id="UP000092993">
    <property type="component" value="Unassembled WGS sequence"/>
</dbReference>
<evidence type="ECO:0000256" key="1">
    <source>
        <dbReference type="SAM" id="MobiDB-lite"/>
    </source>
</evidence>
<evidence type="ECO:0000313" key="2">
    <source>
        <dbReference type="EMBL" id="OBZ77157.1"/>
    </source>
</evidence>
<comment type="caution">
    <text evidence="2">The sequence shown here is derived from an EMBL/GenBank/DDBJ whole genome shotgun (WGS) entry which is preliminary data.</text>
</comment>
<name>A0A1C7MKG2_GRIFR</name>
<organism evidence="2 3">
    <name type="scientific">Grifola frondosa</name>
    <name type="common">Maitake</name>
    <name type="synonym">Polyporus frondosus</name>
    <dbReference type="NCBI Taxonomy" id="5627"/>
    <lineage>
        <taxon>Eukaryota</taxon>
        <taxon>Fungi</taxon>
        <taxon>Dikarya</taxon>
        <taxon>Basidiomycota</taxon>
        <taxon>Agaricomycotina</taxon>
        <taxon>Agaricomycetes</taxon>
        <taxon>Polyporales</taxon>
        <taxon>Grifolaceae</taxon>
        <taxon>Grifola</taxon>
    </lineage>
</organism>
<protein>
    <submittedName>
        <fullName evidence="2">Uncharacterized protein</fullName>
    </submittedName>
</protein>
<sequence>MSAGATSDDVASGLKRRPESAWRIGAGSDATGEGTPDLREAEFIKALRPACDAESSGVREKKLGVAS</sequence>
<reference evidence="2 3" key="1">
    <citation type="submission" date="2016-03" db="EMBL/GenBank/DDBJ databases">
        <title>Whole genome sequencing of Grifola frondosa 9006-11.</title>
        <authorList>
            <person name="Min B."/>
            <person name="Park H."/>
            <person name="Kim J.-G."/>
            <person name="Cho H."/>
            <person name="Oh Y.-L."/>
            <person name="Kong W.-S."/>
            <person name="Choi I.-G."/>
        </authorList>
    </citation>
    <scope>NUCLEOTIDE SEQUENCE [LARGE SCALE GENOMIC DNA]</scope>
    <source>
        <strain evidence="2 3">9006-11</strain>
    </source>
</reference>
<accession>A0A1C7MKG2</accession>